<organism evidence="1 2">
    <name type="scientific">Micromonospora pisi</name>
    <dbReference type="NCBI Taxonomy" id="589240"/>
    <lineage>
        <taxon>Bacteria</taxon>
        <taxon>Bacillati</taxon>
        <taxon>Actinomycetota</taxon>
        <taxon>Actinomycetes</taxon>
        <taxon>Micromonosporales</taxon>
        <taxon>Micromonosporaceae</taxon>
        <taxon>Micromonospora</taxon>
    </lineage>
</organism>
<accession>A0A495JUX7</accession>
<protein>
    <submittedName>
        <fullName evidence="1">Uncharacterized protein</fullName>
    </submittedName>
</protein>
<dbReference type="RefSeq" id="WP_121160592.1">
    <property type="nucleotide sequence ID" value="NZ_RBKT01000001.1"/>
</dbReference>
<reference evidence="1 2" key="1">
    <citation type="submission" date="2018-10" db="EMBL/GenBank/DDBJ databases">
        <title>Sequencing the genomes of 1000 actinobacteria strains.</title>
        <authorList>
            <person name="Klenk H.-P."/>
        </authorList>
    </citation>
    <scope>NUCLEOTIDE SEQUENCE [LARGE SCALE GENOMIC DNA]</scope>
    <source>
        <strain evidence="1 2">DSM 45175</strain>
    </source>
</reference>
<comment type="caution">
    <text evidence="1">The sequence shown here is derived from an EMBL/GenBank/DDBJ whole genome shotgun (WGS) entry which is preliminary data.</text>
</comment>
<evidence type="ECO:0000313" key="1">
    <source>
        <dbReference type="EMBL" id="RKR92631.1"/>
    </source>
</evidence>
<dbReference type="AlphaFoldDB" id="A0A495JUX7"/>
<dbReference type="EMBL" id="RBKT01000001">
    <property type="protein sequence ID" value="RKR92631.1"/>
    <property type="molecule type" value="Genomic_DNA"/>
</dbReference>
<sequence>MITRDDLTITRSTAEWGGPIAVVTVDFPERWTNELKTRTFELRSTEGLDTISSDGGIFVHELHPGRHRDRDWRGVFKTLDMEEALVRLVKYLNQLLDRQNAEVSASSSLAELREALSGFENALEDNSRRDFEEEWAQAVAAMTAVDIALRSRGDGHPPRAANTRPRVVTLCGSIRFADQFRRVERELALTGVVVLSPAFPLPGEPAPTSEQIANLKARHFAAIGMSDEVIVVCPGKYMGDSTRAEIDHATQAGKPVTYRYEETGAVAGTGAAAITGSSTPTF</sequence>
<name>A0A495JUX7_9ACTN</name>
<gene>
    <name evidence="1" type="ORF">BDK92_7073</name>
</gene>
<keyword evidence="2" id="KW-1185">Reference proteome</keyword>
<dbReference type="OrthoDB" id="9255658at2"/>
<proteinExistence type="predicted"/>
<evidence type="ECO:0000313" key="2">
    <source>
        <dbReference type="Proteomes" id="UP000277671"/>
    </source>
</evidence>
<dbReference type="Proteomes" id="UP000277671">
    <property type="component" value="Unassembled WGS sequence"/>
</dbReference>